<keyword evidence="1" id="KW-0812">Transmembrane</keyword>
<gene>
    <name evidence="2" type="ORF">NPIL_417141</name>
</gene>
<name>A0A8X6MJI3_NEPPI</name>
<comment type="caution">
    <text evidence="2">The sequence shown here is derived from an EMBL/GenBank/DDBJ whole genome shotgun (WGS) entry which is preliminary data.</text>
</comment>
<protein>
    <submittedName>
        <fullName evidence="2">Uncharacterized protein</fullName>
    </submittedName>
</protein>
<keyword evidence="1" id="KW-1133">Transmembrane helix</keyword>
<dbReference type="Proteomes" id="UP000887013">
    <property type="component" value="Unassembled WGS sequence"/>
</dbReference>
<keyword evidence="3" id="KW-1185">Reference proteome</keyword>
<evidence type="ECO:0000313" key="3">
    <source>
        <dbReference type="Proteomes" id="UP000887013"/>
    </source>
</evidence>
<accession>A0A8X6MJI3</accession>
<organism evidence="2 3">
    <name type="scientific">Nephila pilipes</name>
    <name type="common">Giant wood spider</name>
    <name type="synonym">Nephila maculata</name>
    <dbReference type="NCBI Taxonomy" id="299642"/>
    <lineage>
        <taxon>Eukaryota</taxon>
        <taxon>Metazoa</taxon>
        <taxon>Ecdysozoa</taxon>
        <taxon>Arthropoda</taxon>
        <taxon>Chelicerata</taxon>
        <taxon>Arachnida</taxon>
        <taxon>Araneae</taxon>
        <taxon>Araneomorphae</taxon>
        <taxon>Entelegynae</taxon>
        <taxon>Araneoidea</taxon>
        <taxon>Nephilidae</taxon>
        <taxon>Nephila</taxon>
    </lineage>
</organism>
<proteinExistence type="predicted"/>
<evidence type="ECO:0000313" key="2">
    <source>
        <dbReference type="EMBL" id="GFS58834.1"/>
    </source>
</evidence>
<reference evidence="2" key="1">
    <citation type="submission" date="2020-08" db="EMBL/GenBank/DDBJ databases">
        <title>Multicomponent nature underlies the extraordinary mechanical properties of spider dragline silk.</title>
        <authorList>
            <person name="Kono N."/>
            <person name="Nakamura H."/>
            <person name="Mori M."/>
            <person name="Yoshida Y."/>
            <person name="Ohtoshi R."/>
            <person name="Malay A.D."/>
            <person name="Moran D.A.P."/>
            <person name="Tomita M."/>
            <person name="Numata K."/>
            <person name="Arakawa K."/>
        </authorList>
    </citation>
    <scope>NUCLEOTIDE SEQUENCE</scope>
</reference>
<feature type="transmembrane region" description="Helical" evidence="1">
    <location>
        <begin position="135"/>
        <end position="155"/>
    </location>
</feature>
<sequence length="169" mass="19816">MNVRIHAKNRERAVQHSNIYPQRSWFANMVVASMVSLPVAAEADEHFVPPHLLEVTESVPGIPSRRVRFRMAALNRISASRRILRSCYENFQDLCLDLRLITDVVRNLETITFLNMSPEFGDSSKHYCNKTFYNYTYYSNFVTLCVSFLAMILHYPCCVPFRYFTYLRI</sequence>
<dbReference type="AlphaFoldDB" id="A0A8X6MJI3"/>
<evidence type="ECO:0000256" key="1">
    <source>
        <dbReference type="SAM" id="Phobius"/>
    </source>
</evidence>
<keyword evidence="1" id="KW-0472">Membrane</keyword>
<dbReference type="EMBL" id="BMAW01093132">
    <property type="protein sequence ID" value="GFS58834.1"/>
    <property type="molecule type" value="Genomic_DNA"/>
</dbReference>